<sequence length="361" mass="40126">MFYDRQYYSLQYLQKSLDTQSWPGYDDSWHGISTFYAQIFALAQDVGFGINFSSSINMRSTLFALSSIAFTFSVPFTAAVVLDTEGLPDSGLNTSSWVTGVKPPLSSIYNLHDMQLAVKNYLGETQYAYIRTGSLDELTYHANLDVWKQIKLIPHQTHGRNVLNVSTEQTLLGTKFSVPFFIAPAGYSSFTDPKMPSILSSKTTAEMAAAKLSNQTLFRQIYPWANRTRLLNDFAQAEASGYKAIFLTLDNPTVQGIRTRALRNGAPDSSGTYPTDRSNAPEVFTKMEVYADGGVRHGTDIAKLLALGVKGIGIGRSRGVEKFFSLLKRELTTTMMLLGVTDVSQLDRTYVNTKAVENMMY</sequence>
<name>A0A8H7LY93_9AGAM</name>
<evidence type="ECO:0000259" key="4">
    <source>
        <dbReference type="PROSITE" id="PS51349"/>
    </source>
</evidence>
<dbReference type="SUPFAM" id="SSF51395">
    <property type="entry name" value="FMN-linked oxidoreductases"/>
    <property type="match status" value="1"/>
</dbReference>
<reference evidence="5" key="1">
    <citation type="submission" date="2020-09" db="EMBL/GenBank/DDBJ databases">
        <title>Comparative genome analyses of four rice-infecting Rhizoctonia solani isolates reveal extensive enrichment of homogalacturonan modification genes.</title>
        <authorList>
            <person name="Lee D.-Y."/>
            <person name="Jeon J."/>
            <person name="Kim K.-T."/>
            <person name="Cheong K."/>
            <person name="Song H."/>
            <person name="Choi G."/>
            <person name="Ko J."/>
            <person name="Opiyo S.O."/>
            <person name="Zuo S."/>
            <person name="Madhav S."/>
            <person name="Lee Y.-H."/>
            <person name="Wang G.-L."/>
        </authorList>
    </citation>
    <scope>NUCLEOTIDE SEQUENCE</scope>
    <source>
        <strain evidence="5">AG1-IA B2</strain>
    </source>
</reference>
<gene>
    <name evidence="5" type="ORF">RHS01_08931</name>
</gene>
<proteinExistence type="predicted"/>
<dbReference type="PANTHER" id="PTHR10578">
    <property type="entry name" value="S -2-HYDROXY-ACID OXIDASE-RELATED"/>
    <property type="match status" value="1"/>
</dbReference>
<evidence type="ECO:0000256" key="2">
    <source>
        <dbReference type="ARBA" id="ARBA00023002"/>
    </source>
</evidence>
<keyword evidence="2" id="KW-0560">Oxidoreductase</keyword>
<evidence type="ECO:0000313" key="6">
    <source>
        <dbReference type="Proteomes" id="UP000614334"/>
    </source>
</evidence>
<dbReference type="EMBL" id="JACYCF010000019">
    <property type="protein sequence ID" value="KAF8750697.1"/>
    <property type="molecule type" value="Genomic_DNA"/>
</dbReference>
<protein>
    <submittedName>
        <fullName evidence="5">FMN-dependent alpha-hydroxy acid dehydrogenase</fullName>
    </submittedName>
</protein>
<feature type="domain" description="FMN hydroxy acid dehydrogenase" evidence="4">
    <location>
        <begin position="103"/>
        <end position="361"/>
    </location>
</feature>
<evidence type="ECO:0000256" key="3">
    <source>
        <dbReference type="SAM" id="Phobius"/>
    </source>
</evidence>
<keyword evidence="3" id="KW-0472">Membrane</keyword>
<comment type="cofactor">
    <cofactor evidence="1">
        <name>FMN</name>
        <dbReference type="ChEBI" id="CHEBI:58210"/>
    </cofactor>
</comment>
<dbReference type="InterPro" id="IPR013785">
    <property type="entry name" value="Aldolase_TIM"/>
</dbReference>
<dbReference type="Proteomes" id="UP000614334">
    <property type="component" value="Unassembled WGS sequence"/>
</dbReference>
<organism evidence="5 6">
    <name type="scientific">Rhizoctonia solani</name>
    <dbReference type="NCBI Taxonomy" id="456999"/>
    <lineage>
        <taxon>Eukaryota</taxon>
        <taxon>Fungi</taxon>
        <taxon>Dikarya</taxon>
        <taxon>Basidiomycota</taxon>
        <taxon>Agaricomycotina</taxon>
        <taxon>Agaricomycetes</taxon>
        <taxon>Cantharellales</taxon>
        <taxon>Ceratobasidiaceae</taxon>
        <taxon>Rhizoctonia</taxon>
    </lineage>
</organism>
<dbReference type="AlphaFoldDB" id="A0A8H7LY93"/>
<dbReference type="GO" id="GO:0016491">
    <property type="term" value="F:oxidoreductase activity"/>
    <property type="evidence" value="ECO:0007669"/>
    <property type="project" value="UniProtKB-KW"/>
</dbReference>
<dbReference type="Gene3D" id="3.20.20.70">
    <property type="entry name" value="Aldolase class I"/>
    <property type="match status" value="2"/>
</dbReference>
<keyword evidence="3" id="KW-1133">Transmembrane helix</keyword>
<dbReference type="PROSITE" id="PS51349">
    <property type="entry name" value="FMN_HYDROXY_ACID_DH_2"/>
    <property type="match status" value="1"/>
</dbReference>
<accession>A0A8H7LY93</accession>
<feature type="transmembrane region" description="Helical" evidence="3">
    <location>
        <begin position="62"/>
        <end position="82"/>
    </location>
</feature>
<dbReference type="Pfam" id="PF01070">
    <property type="entry name" value="FMN_dh"/>
    <property type="match status" value="2"/>
</dbReference>
<comment type="caution">
    <text evidence="5">The sequence shown here is derived from an EMBL/GenBank/DDBJ whole genome shotgun (WGS) entry which is preliminary data.</text>
</comment>
<dbReference type="InterPro" id="IPR000262">
    <property type="entry name" value="FMN-dep_DH"/>
</dbReference>
<dbReference type="PANTHER" id="PTHR10578:SF140">
    <property type="entry name" value="FMN HYDROXY ACID DEHYDROGENASE DOMAIN-CONTAINING PROTEIN"/>
    <property type="match status" value="1"/>
</dbReference>
<keyword evidence="3" id="KW-0812">Transmembrane</keyword>
<evidence type="ECO:0000313" key="5">
    <source>
        <dbReference type="EMBL" id="KAF8750697.1"/>
    </source>
</evidence>
<evidence type="ECO:0000256" key="1">
    <source>
        <dbReference type="ARBA" id="ARBA00001917"/>
    </source>
</evidence>
<dbReference type="InterPro" id="IPR037396">
    <property type="entry name" value="FMN_HAD"/>
</dbReference>